<keyword evidence="3" id="KW-0704">Schiff base</keyword>
<dbReference type="RefSeq" id="WP_184790805.1">
    <property type="nucleotide sequence ID" value="NZ_BONT01000066.1"/>
</dbReference>
<evidence type="ECO:0000256" key="1">
    <source>
        <dbReference type="ARBA" id="ARBA00007592"/>
    </source>
</evidence>
<evidence type="ECO:0000313" key="8">
    <source>
        <dbReference type="Proteomes" id="UP000548476"/>
    </source>
</evidence>
<feature type="active site" description="Proton donor/acceptor" evidence="5">
    <location>
        <position position="135"/>
    </location>
</feature>
<dbReference type="InterPro" id="IPR020625">
    <property type="entry name" value="Schiff_base-form_aldolases_AS"/>
</dbReference>
<keyword evidence="2 4" id="KW-0456">Lyase</keyword>
<evidence type="ECO:0000256" key="5">
    <source>
        <dbReference type="PIRSR" id="PIRSR001365-1"/>
    </source>
</evidence>
<comment type="similarity">
    <text evidence="1 4">Belongs to the DapA family.</text>
</comment>
<evidence type="ECO:0000313" key="7">
    <source>
        <dbReference type="EMBL" id="MBB6038006.1"/>
    </source>
</evidence>
<dbReference type="Pfam" id="PF00701">
    <property type="entry name" value="DHDPS"/>
    <property type="match status" value="1"/>
</dbReference>
<dbReference type="SUPFAM" id="SSF51569">
    <property type="entry name" value="Aldolase"/>
    <property type="match status" value="1"/>
</dbReference>
<dbReference type="InterPro" id="IPR013785">
    <property type="entry name" value="Aldolase_TIM"/>
</dbReference>
<dbReference type="PANTHER" id="PTHR12128">
    <property type="entry name" value="DIHYDRODIPICOLINATE SYNTHASE"/>
    <property type="match status" value="1"/>
</dbReference>
<organism evidence="7 8">
    <name type="scientific">Phytomonospora endophytica</name>
    <dbReference type="NCBI Taxonomy" id="714109"/>
    <lineage>
        <taxon>Bacteria</taxon>
        <taxon>Bacillati</taxon>
        <taxon>Actinomycetota</taxon>
        <taxon>Actinomycetes</taxon>
        <taxon>Micromonosporales</taxon>
        <taxon>Micromonosporaceae</taxon>
        <taxon>Phytomonospora</taxon>
    </lineage>
</organism>
<keyword evidence="8" id="KW-1185">Reference proteome</keyword>
<dbReference type="SMART" id="SM01130">
    <property type="entry name" value="DHDPS"/>
    <property type="match status" value="1"/>
</dbReference>
<dbReference type="GO" id="GO:0044281">
    <property type="term" value="P:small molecule metabolic process"/>
    <property type="evidence" value="ECO:0007669"/>
    <property type="project" value="UniProtKB-ARBA"/>
</dbReference>
<dbReference type="PANTHER" id="PTHR12128:SF66">
    <property type="entry name" value="4-HYDROXY-2-OXOGLUTARATE ALDOLASE, MITOCHONDRIAL"/>
    <property type="match status" value="1"/>
</dbReference>
<feature type="active site" description="Schiff-base intermediate with substrate" evidence="5">
    <location>
        <position position="162"/>
    </location>
</feature>
<accession>A0A841FPI1</accession>
<dbReference type="InterPro" id="IPR002220">
    <property type="entry name" value="DapA-like"/>
</dbReference>
<evidence type="ECO:0000256" key="6">
    <source>
        <dbReference type="PIRSR" id="PIRSR001365-2"/>
    </source>
</evidence>
<evidence type="ECO:0000256" key="3">
    <source>
        <dbReference type="ARBA" id="ARBA00023270"/>
    </source>
</evidence>
<name>A0A841FPI1_9ACTN</name>
<evidence type="ECO:0000256" key="2">
    <source>
        <dbReference type="ARBA" id="ARBA00023239"/>
    </source>
</evidence>
<reference evidence="7 8" key="1">
    <citation type="submission" date="2020-08" db="EMBL/GenBank/DDBJ databases">
        <title>Genomic Encyclopedia of Type Strains, Phase IV (KMG-IV): sequencing the most valuable type-strain genomes for metagenomic binning, comparative biology and taxonomic classification.</title>
        <authorList>
            <person name="Goeker M."/>
        </authorList>
    </citation>
    <scope>NUCLEOTIDE SEQUENCE [LARGE SCALE GENOMIC DNA]</scope>
    <source>
        <strain evidence="7 8">YIM 65646</strain>
    </source>
</reference>
<dbReference type="Proteomes" id="UP000548476">
    <property type="component" value="Unassembled WGS sequence"/>
</dbReference>
<evidence type="ECO:0000256" key="4">
    <source>
        <dbReference type="PIRNR" id="PIRNR001365"/>
    </source>
</evidence>
<dbReference type="Gene3D" id="3.20.20.70">
    <property type="entry name" value="Aldolase class I"/>
    <property type="match status" value="1"/>
</dbReference>
<sequence>MGLLDGLTVPMVTPMSAPGEPSARAGKPLLRAFAAAGVTRLMLLGSNGEGPLIRADRTGPFVRDVTRLWRGLVPGGQILANVTAPGTGEALWRAELAGEVDAYVLSPPTYFAHREDEVVAHYRALAALGVPVIAYNAPKYATPLTAASAEAVADVPGVAGVKDSSGDPALLAHLVSLSRTRPGFEVSQGAEGALAAGLRAGAHGIVPGTANLAPRLALDMLAAHRCGDDALLDRLQGLTERLTRIHAVRPGVPSVKAILAARGLCPVHSAPPLAPCTDAQIRELDGVIEPLGDAILPKEDAHDRPEAAT</sequence>
<protein>
    <submittedName>
        <fullName evidence="7">4-hydroxy-tetrahydrodipicolinate synthase</fullName>
        <ecNumber evidence="7">4.3.3.7</ecNumber>
    </submittedName>
</protein>
<dbReference type="AlphaFoldDB" id="A0A841FPI1"/>
<gene>
    <name evidence="7" type="ORF">HNR73_005886</name>
</gene>
<comment type="caution">
    <text evidence="7">The sequence shown here is derived from an EMBL/GenBank/DDBJ whole genome shotgun (WGS) entry which is preliminary data.</text>
</comment>
<dbReference type="EMBL" id="JACHGT010000014">
    <property type="protein sequence ID" value="MBB6038006.1"/>
    <property type="molecule type" value="Genomic_DNA"/>
</dbReference>
<dbReference type="PIRSF" id="PIRSF001365">
    <property type="entry name" value="DHDPS"/>
    <property type="match status" value="1"/>
</dbReference>
<feature type="binding site" evidence="6">
    <location>
        <position position="206"/>
    </location>
    <ligand>
        <name>pyruvate</name>
        <dbReference type="ChEBI" id="CHEBI:15361"/>
    </ligand>
</feature>
<dbReference type="CDD" id="cd00408">
    <property type="entry name" value="DHDPS-like"/>
    <property type="match status" value="1"/>
</dbReference>
<dbReference type="PROSITE" id="PS00666">
    <property type="entry name" value="DHDPS_2"/>
    <property type="match status" value="1"/>
</dbReference>
<proteinExistence type="inferred from homology"/>
<dbReference type="GO" id="GO:0008840">
    <property type="term" value="F:4-hydroxy-tetrahydrodipicolinate synthase activity"/>
    <property type="evidence" value="ECO:0007669"/>
    <property type="project" value="UniProtKB-EC"/>
</dbReference>
<dbReference type="EC" id="4.3.3.7" evidence="7"/>